<dbReference type="EMBL" id="SRMA01025180">
    <property type="protein sequence ID" value="TRY98261.1"/>
    <property type="molecule type" value="Genomic_DNA"/>
</dbReference>
<evidence type="ECO:0000313" key="5">
    <source>
        <dbReference type="EMBL" id="TRY98261.1"/>
    </source>
</evidence>
<evidence type="ECO:0000313" key="6">
    <source>
        <dbReference type="Proteomes" id="UP000316079"/>
    </source>
</evidence>
<dbReference type="InterPro" id="IPR037655">
    <property type="entry name" value="POU2AF2"/>
</dbReference>
<evidence type="ECO:0000256" key="2">
    <source>
        <dbReference type="ARBA" id="ARBA00023159"/>
    </source>
</evidence>
<protein>
    <recommendedName>
        <fullName evidence="4">OCA domain-containing protein</fullName>
    </recommendedName>
</protein>
<dbReference type="PANTHER" id="PTHR28376">
    <property type="entry name" value="RGD1562914"/>
    <property type="match status" value="1"/>
</dbReference>
<organism evidence="5 6">
    <name type="scientific">Danionella cerebrum</name>
    <dbReference type="NCBI Taxonomy" id="2873325"/>
    <lineage>
        <taxon>Eukaryota</taxon>
        <taxon>Metazoa</taxon>
        <taxon>Chordata</taxon>
        <taxon>Craniata</taxon>
        <taxon>Vertebrata</taxon>
        <taxon>Euteleostomi</taxon>
        <taxon>Actinopterygii</taxon>
        <taxon>Neopterygii</taxon>
        <taxon>Teleostei</taxon>
        <taxon>Ostariophysi</taxon>
        <taxon>Cypriniformes</taxon>
        <taxon>Danionidae</taxon>
        <taxon>Danioninae</taxon>
        <taxon>Danionella</taxon>
    </lineage>
</organism>
<dbReference type="GO" id="GO:0043565">
    <property type="term" value="F:sequence-specific DNA binding"/>
    <property type="evidence" value="ECO:0007669"/>
    <property type="project" value="TreeGrafter"/>
</dbReference>
<dbReference type="Proteomes" id="UP000316079">
    <property type="component" value="Unassembled WGS sequence"/>
</dbReference>
<keyword evidence="3" id="KW-0804">Transcription</keyword>
<dbReference type="GO" id="GO:0070974">
    <property type="term" value="F:POU domain binding"/>
    <property type="evidence" value="ECO:0007669"/>
    <property type="project" value="InterPro"/>
</dbReference>
<feature type="domain" description="OCA" evidence="4">
    <location>
        <begin position="7"/>
        <end position="29"/>
    </location>
</feature>
<dbReference type="PANTHER" id="PTHR28376:SF1">
    <property type="entry name" value="POU DOMAIN CLASS 2-ASSOCIATING FACTOR 2"/>
    <property type="match status" value="1"/>
</dbReference>
<keyword evidence="1" id="KW-0805">Transcription regulation</keyword>
<dbReference type="GO" id="GO:0003713">
    <property type="term" value="F:transcription coactivator activity"/>
    <property type="evidence" value="ECO:0007669"/>
    <property type="project" value="TreeGrafter"/>
</dbReference>
<accession>A0A553R7U5</accession>
<reference evidence="5 6" key="1">
    <citation type="journal article" date="2019" name="Sci. Data">
        <title>Hybrid genome assembly and annotation of Danionella translucida.</title>
        <authorList>
            <person name="Kadobianskyi M."/>
            <person name="Schulze L."/>
            <person name="Schuelke M."/>
            <person name="Judkewitz B."/>
        </authorList>
    </citation>
    <scope>NUCLEOTIDE SEQUENCE [LARGE SCALE GENOMIC DNA]</scope>
    <source>
        <strain evidence="5 6">Bolton</strain>
    </source>
</reference>
<dbReference type="GO" id="GO:0005634">
    <property type="term" value="C:nucleus"/>
    <property type="evidence" value="ECO:0007669"/>
    <property type="project" value="TreeGrafter"/>
</dbReference>
<evidence type="ECO:0000256" key="1">
    <source>
        <dbReference type="ARBA" id="ARBA00023015"/>
    </source>
</evidence>
<name>A0A553R7U5_9TELE</name>
<dbReference type="AlphaFoldDB" id="A0A553R7U5"/>
<keyword evidence="2" id="KW-0010">Activator</keyword>
<gene>
    <name evidence="5" type="ORF">DNTS_000608</name>
</gene>
<comment type="caution">
    <text evidence="5">The sequence shown here is derived from an EMBL/GenBank/DDBJ whole genome shotgun (WGS) entry which is preliminary data.</text>
</comment>
<evidence type="ECO:0000259" key="4">
    <source>
        <dbReference type="PROSITE" id="PS52003"/>
    </source>
</evidence>
<dbReference type="InterPro" id="IPR047571">
    <property type="entry name" value="OCA"/>
</dbReference>
<proteinExistence type="predicted"/>
<keyword evidence="6" id="KW-1185">Reference proteome</keyword>
<sequence length="277" mass="30290">METECSKRVYQGVRVKHTVKDLLAEKRSRQTSGPRYTGVSSPSSSFVQMTGSHVLPSYYGMRRPFLSDTEFCSSAKPFSADVYSSSLTGKSLPCDALSGYSSLIDNYYPESFGDYRSASLSSAGSTIFSQTALSSLLPPYSTEPYFLRDSWEPGGSEVVEGLCGDALAHIPLPTATQLVDHEGDNLSQFRSSSRGSTMASSQSYTLHTLDDVAYHSSFQSTSPTFISSFQMDPACKLAPALPQDDTEHNTSALNDSLVWNKEESGSTWAQFEVRRAF</sequence>
<dbReference type="PROSITE" id="PS52003">
    <property type="entry name" value="OCA"/>
    <property type="match status" value="1"/>
</dbReference>
<dbReference type="OrthoDB" id="9892004at2759"/>
<evidence type="ECO:0000256" key="3">
    <source>
        <dbReference type="ARBA" id="ARBA00023163"/>
    </source>
</evidence>
<dbReference type="Pfam" id="PF17721">
    <property type="entry name" value="POU2AF2"/>
    <property type="match status" value="1"/>
</dbReference>